<name>A0ABT7DQF5_9ACTN</name>
<keyword evidence="2" id="KW-1185">Reference proteome</keyword>
<gene>
    <name evidence="1" type="ORF">QNJ86_12565</name>
</gene>
<proteinExistence type="predicted"/>
<accession>A0ABT7DQF5</accession>
<reference evidence="1 2" key="1">
    <citation type="submission" date="2023-05" db="EMBL/GenBank/DDBJ databases">
        <title>Gordonibacter KGMB12511T sp. nov., isolated from faeces of healthy Korean.</title>
        <authorList>
            <person name="Kim H.S."/>
            <person name="Kim J.-S."/>
            <person name="Suh M.K."/>
            <person name="Eom M.K."/>
            <person name="Do H.E."/>
            <person name="Lee J.-S."/>
        </authorList>
    </citation>
    <scope>NUCLEOTIDE SEQUENCE [LARGE SCALE GENOMIC DNA]</scope>
    <source>
        <strain evidence="1 2">KGMB12511</strain>
    </source>
</reference>
<protein>
    <submittedName>
        <fullName evidence="1">Uncharacterized protein</fullName>
    </submittedName>
</protein>
<comment type="caution">
    <text evidence="1">The sequence shown here is derived from an EMBL/GenBank/DDBJ whole genome shotgun (WGS) entry which is preliminary data.</text>
</comment>
<evidence type="ECO:0000313" key="1">
    <source>
        <dbReference type="EMBL" id="MDJ1651637.1"/>
    </source>
</evidence>
<dbReference type="Proteomes" id="UP001232750">
    <property type="component" value="Unassembled WGS sequence"/>
</dbReference>
<dbReference type="EMBL" id="JASJEU010000024">
    <property type="protein sequence ID" value="MDJ1651637.1"/>
    <property type="molecule type" value="Genomic_DNA"/>
</dbReference>
<sequence>MAARKKEPKTLLEAAKSGNTLETLERLRDKLADSIETCESGRDIAALSRQLSQVLEQIEEVKRNEAGASDKEVPLNAILISVKNRKPRAKD</sequence>
<evidence type="ECO:0000313" key="2">
    <source>
        <dbReference type="Proteomes" id="UP001232750"/>
    </source>
</evidence>
<dbReference type="RefSeq" id="WP_283832985.1">
    <property type="nucleotide sequence ID" value="NZ_JASJEU010000024.1"/>
</dbReference>
<organism evidence="1 2">
    <name type="scientific">Gordonibacter faecis</name>
    <dbReference type="NCBI Taxonomy" id="3047475"/>
    <lineage>
        <taxon>Bacteria</taxon>
        <taxon>Bacillati</taxon>
        <taxon>Actinomycetota</taxon>
        <taxon>Coriobacteriia</taxon>
        <taxon>Eggerthellales</taxon>
        <taxon>Eggerthellaceae</taxon>
        <taxon>Gordonibacter</taxon>
    </lineage>
</organism>